<proteinExistence type="inferred from homology"/>
<reference evidence="2 3" key="1">
    <citation type="submission" date="2022-11" db="EMBL/GenBank/DDBJ databases">
        <title>Study of microbial diversity in lake waters.</title>
        <authorList>
            <person name="Zhang J."/>
        </authorList>
    </citation>
    <scope>NUCLEOTIDE SEQUENCE [LARGE SCALE GENOMIC DNA]</scope>
    <source>
        <strain evidence="2 3">DT12</strain>
    </source>
</reference>
<accession>A0ABT3X7B3</accession>
<gene>
    <name evidence="2" type="ORF">OS242_17600</name>
</gene>
<dbReference type="InterPro" id="IPR010273">
    <property type="entry name" value="DUF881"/>
</dbReference>
<evidence type="ECO:0000313" key="2">
    <source>
        <dbReference type="EMBL" id="MCX7571762.1"/>
    </source>
</evidence>
<name>A0ABT3X7B3_9BACL</name>
<dbReference type="Pfam" id="PF05949">
    <property type="entry name" value="DUF881"/>
    <property type="match status" value="1"/>
</dbReference>
<comment type="caution">
    <text evidence="2">The sequence shown here is derived from an EMBL/GenBank/DDBJ whole genome shotgun (WGS) entry which is preliminary data.</text>
</comment>
<dbReference type="EMBL" id="JAPMLT010000012">
    <property type="protein sequence ID" value="MCX7571762.1"/>
    <property type="molecule type" value="Genomic_DNA"/>
</dbReference>
<evidence type="ECO:0000313" key="3">
    <source>
        <dbReference type="Proteomes" id="UP001208017"/>
    </source>
</evidence>
<organism evidence="2 3">
    <name type="scientific">Tumebacillus lacus</name>
    <dbReference type="NCBI Taxonomy" id="2995335"/>
    <lineage>
        <taxon>Bacteria</taxon>
        <taxon>Bacillati</taxon>
        <taxon>Bacillota</taxon>
        <taxon>Bacilli</taxon>
        <taxon>Bacillales</taxon>
        <taxon>Alicyclobacillaceae</taxon>
        <taxon>Tumebacillus</taxon>
    </lineage>
</organism>
<dbReference type="RefSeq" id="WP_267153008.1">
    <property type="nucleotide sequence ID" value="NZ_JAPMLT010000012.1"/>
</dbReference>
<dbReference type="Proteomes" id="UP001208017">
    <property type="component" value="Unassembled WGS sequence"/>
</dbReference>
<comment type="similarity">
    <text evidence="1">Belongs to the UPF0749 family.</text>
</comment>
<dbReference type="Gene3D" id="3.30.70.1880">
    <property type="entry name" value="Protein of unknown function DUF881"/>
    <property type="match status" value="1"/>
</dbReference>
<dbReference type="PANTHER" id="PTHR37313:SF2">
    <property type="entry name" value="UPF0749 PROTEIN YLXX"/>
    <property type="match status" value="1"/>
</dbReference>
<evidence type="ECO:0000256" key="1">
    <source>
        <dbReference type="ARBA" id="ARBA00009108"/>
    </source>
</evidence>
<dbReference type="PANTHER" id="PTHR37313">
    <property type="entry name" value="UPF0749 PROTEIN RV1825"/>
    <property type="match status" value="1"/>
</dbReference>
<sequence length="259" mass="28284">MIFREKGSSQNPLQEAVGDLPAIEPRQGLKEEMLARILAEARQEEAAAAVAKQRRLSSSAIRTFLSIGGAVAAACLTVALLPSLQEAPQTPVTSGSGAPHSSLAVKEKEEEIALKKAQREQRLLRQVIPHNNGQFIGEGVEITIHDQNSALVRKGVLANDLESNFDIYRLVQELYTNGGQLVSINGIQVGAYTKVITHGTLMEIQDRRVQAPFTIKVIGDGQQLYQTLQDPQSVLMQLKVKDNLDVTLSQEELVAIDEE</sequence>
<keyword evidence="3" id="KW-1185">Reference proteome</keyword>
<protein>
    <submittedName>
        <fullName evidence="2">DUF881 domain-containing protein</fullName>
    </submittedName>
</protein>